<name>A0A0P8YZA0_9CLOT</name>
<dbReference type="PATRIC" id="fig|36849.3.peg.1150"/>
<feature type="transmembrane region" description="Helical" evidence="1">
    <location>
        <begin position="53"/>
        <end position="74"/>
    </location>
</feature>
<evidence type="ECO:0008006" key="4">
    <source>
        <dbReference type="Google" id="ProtNLM"/>
    </source>
</evidence>
<feature type="transmembrane region" description="Helical" evidence="1">
    <location>
        <begin position="86"/>
        <end position="112"/>
    </location>
</feature>
<evidence type="ECO:0000256" key="1">
    <source>
        <dbReference type="SAM" id="Phobius"/>
    </source>
</evidence>
<evidence type="ECO:0000313" key="3">
    <source>
        <dbReference type="Proteomes" id="UP000050326"/>
    </source>
</evidence>
<keyword evidence="1" id="KW-0812">Transmembrane</keyword>
<reference evidence="2 3" key="1">
    <citation type="submission" date="2015-09" db="EMBL/GenBank/DDBJ databases">
        <title>Genome sequence of Oxobacter pfennigii DSM 3222.</title>
        <authorList>
            <person name="Poehlein A."/>
            <person name="Bengelsdorf F.R."/>
            <person name="Schiel-Bengelsdorf B."/>
            <person name="Duerre P."/>
            <person name="Daniel R."/>
        </authorList>
    </citation>
    <scope>NUCLEOTIDE SEQUENCE [LARGE SCALE GENOMIC DNA]</scope>
    <source>
        <strain evidence="2 3">DSM 3222</strain>
    </source>
</reference>
<accession>A0A0P8YZA0</accession>
<dbReference type="NCBIfam" id="TIGR03721">
    <property type="entry name" value="exospore_TM"/>
    <property type="match status" value="1"/>
</dbReference>
<keyword evidence="3" id="KW-1185">Reference proteome</keyword>
<gene>
    <name evidence="2" type="ORF">OXPF_10760</name>
</gene>
<comment type="caution">
    <text evidence="2">The sequence shown here is derived from an EMBL/GenBank/DDBJ whole genome shotgun (WGS) entry which is preliminary data.</text>
</comment>
<dbReference type="AlphaFoldDB" id="A0A0P8YZA0"/>
<feature type="transmembrane region" description="Helical" evidence="1">
    <location>
        <begin position="12"/>
        <end position="33"/>
    </location>
</feature>
<dbReference type="EMBL" id="LKET01000026">
    <property type="protein sequence ID" value="KPU45185.1"/>
    <property type="molecule type" value="Genomic_DNA"/>
</dbReference>
<organism evidence="2 3">
    <name type="scientific">Oxobacter pfennigii</name>
    <dbReference type="NCBI Taxonomy" id="36849"/>
    <lineage>
        <taxon>Bacteria</taxon>
        <taxon>Bacillati</taxon>
        <taxon>Bacillota</taxon>
        <taxon>Clostridia</taxon>
        <taxon>Eubacteriales</taxon>
        <taxon>Clostridiaceae</taxon>
        <taxon>Oxobacter</taxon>
    </lineage>
</organism>
<keyword evidence="1" id="KW-1133">Transmembrane helix</keyword>
<sequence length="113" mass="11155">MPRDGTITDIAAYFSVGAAVALVGSEVTISAQLYSSPTPDDAFAPVPGTIVDLAPVLTGAVAIGTTANGILTGLSIPVTAQTRLMMVFSAAVTGGLDIATIITGFASAGVTIE</sequence>
<evidence type="ECO:0000313" key="2">
    <source>
        <dbReference type="EMBL" id="KPU45185.1"/>
    </source>
</evidence>
<dbReference type="InterPro" id="IPR021210">
    <property type="entry name" value="Exosporium_BclB"/>
</dbReference>
<keyword evidence="1" id="KW-0472">Membrane</keyword>
<protein>
    <recommendedName>
        <fullName evidence="4">BclB domain-containing protein</fullName>
    </recommendedName>
</protein>
<dbReference type="STRING" id="36849.OXPF_10760"/>
<dbReference type="Proteomes" id="UP000050326">
    <property type="component" value="Unassembled WGS sequence"/>
</dbReference>
<proteinExistence type="predicted"/>